<proteinExistence type="predicted"/>
<dbReference type="EMBL" id="JAAIUW010000003">
    <property type="protein sequence ID" value="KAF7839627.1"/>
    <property type="molecule type" value="Genomic_DNA"/>
</dbReference>
<keyword evidence="3" id="KW-1185">Reference proteome</keyword>
<gene>
    <name evidence="2" type="ORF">G2W53_008109</name>
</gene>
<feature type="region of interest" description="Disordered" evidence="1">
    <location>
        <begin position="101"/>
        <end position="167"/>
    </location>
</feature>
<evidence type="ECO:0000313" key="3">
    <source>
        <dbReference type="Proteomes" id="UP000634136"/>
    </source>
</evidence>
<evidence type="ECO:0000313" key="2">
    <source>
        <dbReference type="EMBL" id="KAF7839627.1"/>
    </source>
</evidence>
<dbReference type="OrthoDB" id="1426677at2759"/>
<dbReference type="Proteomes" id="UP000634136">
    <property type="component" value="Unassembled WGS sequence"/>
</dbReference>
<protein>
    <submittedName>
        <fullName evidence="2">Retrovirus-related Pol polyprotein from transposon TNT 1-94</fullName>
    </submittedName>
</protein>
<comment type="caution">
    <text evidence="2">The sequence shown here is derived from an EMBL/GenBank/DDBJ whole genome shotgun (WGS) entry which is preliminary data.</text>
</comment>
<reference evidence="2" key="1">
    <citation type="submission" date="2020-09" db="EMBL/GenBank/DDBJ databases">
        <title>Genome-Enabled Discovery of Anthraquinone Biosynthesis in Senna tora.</title>
        <authorList>
            <person name="Kang S.-H."/>
            <person name="Pandey R.P."/>
            <person name="Lee C.-M."/>
            <person name="Sim J.-S."/>
            <person name="Jeong J.-T."/>
            <person name="Choi B.-S."/>
            <person name="Jung M."/>
            <person name="Ginzburg D."/>
            <person name="Zhao K."/>
            <person name="Won S.Y."/>
            <person name="Oh T.-J."/>
            <person name="Yu Y."/>
            <person name="Kim N.-H."/>
            <person name="Lee O.R."/>
            <person name="Lee T.-H."/>
            <person name="Bashyal P."/>
            <person name="Kim T.-S."/>
            <person name="Lee W.-H."/>
            <person name="Kawkins C."/>
            <person name="Kim C.-K."/>
            <person name="Kim J.S."/>
            <person name="Ahn B.O."/>
            <person name="Rhee S.Y."/>
            <person name="Sohng J.K."/>
        </authorList>
    </citation>
    <scope>NUCLEOTIDE SEQUENCE</scope>
    <source>
        <tissue evidence="2">Leaf</tissue>
    </source>
</reference>
<accession>A0A835CHV0</accession>
<name>A0A835CHV0_9FABA</name>
<sequence>MDRTKTPCQVCGKPEHLAVNCYHRYDQSYTEATLQQAMHSQQLRPSYPNGNNTPMEAMIATPKTLFDANWYPNSGASNHITNTASNLHNKQQYEGSVKVFEGTTPTTTPSTLIPQSSAQPSNDAPNPVNQAAAPSSFPVIDPINTPPPSNEPSTTLNAHPMTTHAKGTSTSEIKALVKQLHQVFALKDLGKLHYFLGIEINYLHDGSMLLTQSKYLKDLL</sequence>
<dbReference type="AlphaFoldDB" id="A0A835CHV0"/>
<feature type="compositionally biased region" description="Polar residues" evidence="1">
    <location>
        <begin position="112"/>
        <end position="133"/>
    </location>
</feature>
<organism evidence="2 3">
    <name type="scientific">Senna tora</name>
    <dbReference type="NCBI Taxonomy" id="362788"/>
    <lineage>
        <taxon>Eukaryota</taxon>
        <taxon>Viridiplantae</taxon>
        <taxon>Streptophyta</taxon>
        <taxon>Embryophyta</taxon>
        <taxon>Tracheophyta</taxon>
        <taxon>Spermatophyta</taxon>
        <taxon>Magnoliopsida</taxon>
        <taxon>eudicotyledons</taxon>
        <taxon>Gunneridae</taxon>
        <taxon>Pentapetalae</taxon>
        <taxon>rosids</taxon>
        <taxon>fabids</taxon>
        <taxon>Fabales</taxon>
        <taxon>Fabaceae</taxon>
        <taxon>Caesalpinioideae</taxon>
        <taxon>Cassia clade</taxon>
        <taxon>Senna</taxon>
    </lineage>
</organism>
<evidence type="ECO:0000256" key="1">
    <source>
        <dbReference type="SAM" id="MobiDB-lite"/>
    </source>
</evidence>